<evidence type="ECO:0000256" key="8">
    <source>
        <dbReference type="ARBA" id="ARBA00023136"/>
    </source>
</evidence>
<evidence type="ECO:0000256" key="2">
    <source>
        <dbReference type="ARBA" id="ARBA00022448"/>
    </source>
</evidence>
<dbReference type="AlphaFoldDB" id="A0A5E5QTE1"/>
<feature type="transmembrane region" description="Helical" evidence="10">
    <location>
        <begin position="238"/>
        <end position="260"/>
    </location>
</feature>
<dbReference type="Gene3D" id="1.20.1530.20">
    <property type="match status" value="1"/>
</dbReference>
<evidence type="ECO:0000256" key="5">
    <source>
        <dbReference type="ARBA" id="ARBA00022692"/>
    </source>
</evidence>
<evidence type="ECO:0000256" key="1">
    <source>
        <dbReference type="ARBA" id="ARBA00004651"/>
    </source>
</evidence>
<evidence type="ECO:0000256" key="6">
    <source>
        <dbReference type="ARBA" id="ARBA00022989"/>
    </source>
</evidence>
<keyword evidence="8 10" id="KW-0472">Membrane</keyword>
<dbReference type="PANTHER" id="PTHR32507">
    <property type="entry name" value="NA(+)/H(+) ANTIPORTER 1"/>
    <property type="match status" value="1"/>
</dbReference>
<keyword evidence="2" id="KW-0813">Transport</keyword>
<gene>
    <name evidence="12" type="ORF">TUEID40_00398</name>
</gene>
<dbReference type="Pfam" id="PF00999">
    <property type="entry name" value="Na_H_Exchanger"/>
    <property type="match status" value="1"/>
</dbReference>
<evidence type="ECO:0000256" key="10">
    <source>
        <dbReference type="SAM" id="Phobius"/>
    </source>
</evidence>
<evidence type="ECO:0000256" key="4">
    <source>
        <dbReference type="ARBA" id="ARBA00022475"/>
    </source>
</evidence>
<feature type="transmembrane region" description="Helical" evidence="10">
    <location>
        <begin position="63"/>
        <end position="82"/>
    </location>
</feature>
<feature type="domain" description="Cation/H+ exchanger transmembrane" evidence="11">
    <location>
        <begin position="17"/>
        <end position="275"/>
    </location>
</feature>
<evidence type="ECO:0000259" key="11">
    <source>
        <dbReference type="Pfam" id="PF00999"/>
    </source>
</evidence>
<dbReference type="EMBL" id="LR700248">
    <property type="protein sequence ID" value="VVH79251.1"/>
    <property type="molecule type" value="Genomic_DNA"/>
</dbReference>
<accession>A0A5E5QTE1</accession>
<proteinExistence type="predicted"/>
<keyword evidence="4" id="KW-1003">Cell membrane</keyword>
<protein>
    <submittedName>
        <fullName evidence="12">Potassium/proton antiporter</fullName>
    </submittedName>
</protein>
<feature type="compositionally biased region" description="Low complexity" evidence="9">
    <location>
        <begin position="298"/>
        <end position="310"/>
    </location>
</feature>
<comment type="subcellular location">
    <subcellularLocation>
        <location evidence="1">Cell membrane</location>
        <topology evidence="1">Multi-pass membrane protein</topology>
    </subcellularLocation>
</comment>
<evidence type="ECO:0000256" key="9">
    <source>
        <dbReference type="SAM" id="MobiDB-lite"/>
    </source>
</evidence>
<keyword evidence="6 10" id="KW-1133">Transmembrane helix</keyword>
<organism evidence="12">
    <name type="scientific">Pseudomonas aeruginosa</name>
    <dbReference type="NCBI Taxonomy" id="287"/>
    <lineage>
        <taxon>Bacteria</taxon>
        <taxon>Pseudomonadati</taxon>
        <taxon>Pseudomonadota</taxon>
        <taxon>Gammaproteobacteria</taxon>
        <taxon>Pseudomonadales</taxon>
        <taxon>Pseudomonadaceae</taxon>
        <taxon>Pseudomonas</taxon>
    </lineage>
</organism>
<keyword evidence="5 10" id="KW-0812">Transmembrane</keyword>
<dbReference type="InterPro" id="IPR006153">
    <property type="entry name" value="Cation/H_exchanger_TM"/>
</dbReference>
<sequence>MSFSLWLLVLGCILLTLGLASAYLRLLPVSTSFIYLLFGLAIGPAGLHAWRSGLADISGWFEHLSEAALLISLFIGGLKLRLPLRSPAWTAAWLLAGPVLLGCILGLTLGAHFLFGLDWGLALLVAAILAPTDPVLASDIQVNHAGDDDRLRYAVSGEAGLNDGIAFPFVIAALLLIGQGGGLPGEFDRSGLDWLLRDVLWAIPLGLLVGYCLGHGLGRLAIHLRARHTDTSVSANDFLALALIALSYVGADALGGWGFLASFAAGIGLRHAEVATLGRASAPAEAQAAAADVREAGRPAAPSSMAPTAANTRRWRPAR</sequence>
<evidence type="ECO:0000256" key="7">
    <source>
        <dbReference type="ARBA" id="ARBA00023065"/>
    </source>
</evidence>
<feature type="transmembrane region" description="Helical" evidence="10">
    <location>
        <begin position="199"/>
        <end position="218"/>
    </location>
</feature>
<dbReference type="GO" id="GO:1902600">
    <property type="term" value="P:proton transmembrane transport"/>
    <property type="evidence" value="ECO:0007669"/>
    <property type="project" value="InterPro"/>
</dbReference>
<evidence type="ECO:0000256" key="3">
    <source>
        <dbReference type="ARBA" id="ARBA00022449"/>
    </source>
</evidence>
<evidence type="ECO:0000313" key="12">
    <source>
        <dbReference type="EMBL" id="VVH79251.1"/>
    </source>
</evidence>
<dbReference type="InterPro" id="IPR038770">
    <property type="entry name" value="Na+/solute_symporter_sf"/>
</dbReference>
<dbReference type="PANTHER" id="PTHR32507:SF8">
    <property type="entry name" value="CNH1P"/>
    <property type="match status" value="1"/>
</dbReference>
<dbReference type="GO" id="GO:0015297">
    <property type="term" value="F:antiporter activity"/>
    <property type="evidence" value="ECO:0007669"/>
    <property type="project" value="UniProtKB-KW"/>
</dbReference>
<keyword evidence="3" id="KW-0050">Antiport</keyword>
<name>A0A5E5QTE1_PSEAI</name>
<dbReference type="GO" id="GO:0005886">
    <property type="term" value="C:plasma membrane"/>
    <property type="evidence" value="ECO:0007669"/>
    <property type="project" value="UniProtKB-SubCell"/>
</dbReference>
<keyword evidence="7" id="KW-0406">Ion transport</keyword>
<reference evidence="12" key="1">
    <citation type="submission" date="2019-09" db="EMBL/GenBank/DDBJ databases">
        <authorList>
            <person name="Gross C."/>
            <person name="Bohn E."/>
        </authorList>
    </citation>
    <scope>NUCLEOTIDE SEQUENCE</scope>
    <source>
        <strain evidence="12">ID40</strain>
    </source>
</reference>
<feature type="transmembrane region" description="Helical" evidence="10">
    <location>
        <begin position="88"/>
        <end position="107"/>
    </location>
</feature>
<feature type="transmembrane region" description="Helical" evidence="10">
    <location>
        <begin position="165"/>
        <end position="187"/>
    </location>
</feature>
<feature type="transmembrane region" description="Helical" evidence="10">
    <location>
        <begin position="32"/>
        <end position="51"/>
    </location>
</feature>
<feature type="region of interest" description="Disordered" evidence="9">
    <location>
        <begin position="288"/>
        <end position="319"/>
    </location>
</feature>